<accession>T1K442</accession>
<dbReference type="EnsemblMetazoa" id="tetur05g01260.1">
    <property type="protein sequence ID" value="tetur05g01260.1"/>
    <property type="gene ID" value="tetur05g01260"/>
</dbReference>
<organism evidence="1 2">
    <name type="scientific">Tetranychus urticae</name>
    <name type="common">Two-spotted spider mite</name>
    <dbReference type="NCBI Taxonomy" id="32264"/>
    <lineage>
        <taxon>Eukaryota</taxon>
        <taxon>Metazoa</taxon>
        <taxon>Ecdysozoa</taxon>
        <taxon>Arthropoda</taxon>
        <taxon>Chelicerata</taxon>
        <taxon>Arachnida</taxon>
        <taxon>Acari</taxon>
        <taxon>Acariformes</taxon>
        <taxon>Trombidiformes</taxon>
        <taxon>Prostigmata</taxon>
        <taxon>Eleutherengona</taxon>
        <taxon>Raphignathae</taxon>
        <taxon>Tetranychoidea</taxon>
        <taxon>Tetranychidae</taxon>
        <taxon>Tetranychus</taxon>
    </lineage>
</organism>
<evidence type="ECO:0000313" key="1">
    <source>
        <dbReference type="EnsemblMetazoa" id="tetur05g01260.1"/>
    </source>
</evidence>
<name>T1K442_TETUR</name>
<evidence type="ECO:0000313" key="2">
    <source>
        <dbReference type="Proteomes" id="UP000015104"/>
    </source>
</evidence>
<sequence length="28" mass="3382">MITIRIINHCLLILFNKIVFYFSDPDNK</sequence>
<reference evidence="1" key="2">
    <citation type="submission" date="2015-06" db="UniProtKB">
        <authorList>
            <consortium name="EnsemblMetazoa"/>
        </authorList>
    </citation>
    <scope>IDENTIFICATION</scope>
</reference>
<reference evidence="2" key="1">
    <citation type="submission" date="2011-08" db="EMBL/GenBank/DDBJ databases">
        <authorList>
            <person name="Rombauts S."/>
        </authorList>
    </citation>
    <scope>NUCLEOTIDE SEQUENCE</scope>
    <source>
        <strain evidence="2">London</strain>
    </source>
</reference>
<dbReference type="Proteomes" id="UP000015104">
    <property type="component" value="Unassembled WGS sequence"/>
</dbReference>
<proteinExistence type="predicted"/>
<keyword evidence="2" id="KW-1185">Reference proteome</keyword>
<dbReference type="HOGENOM" id="CLU_3413350_0_0_1"/>
<protein>
    <submittedName>
        <fullName evidence="1">Uncharacterized protein</fullName>
    </submittedName>
</protein>
<dbReference type="EMBL" id="CAEY01001565">
    <property type="status" value="NOT_ANNOTATED_CDS"/>
    <property type="molecule type" value="Genomic_DNA"/>
</dbReference>
<dbReference type="AlphaFoldDB" id="T1K442"/>